<dbReference type="RefSeq" id="WP_146602018.1">
    <property type="nucleotide sequence ID" value="NZ_SJPY01000008.1"/>
</dbReference>
<keyword evidence="4" id="KW-0812">Transmembrane</keyword>
<evidence type="ECO:0000256" key="1">
    <source>
        <dbReference type="ARBA" id="ARBA00022722"/>
    </source>
</evidence>
<dbReference type="GO" id="GO:0016787">
    <property type="term" value="F:hydrolase activity"/>
    <property type="evidence" value="ECO:0007669"/>
    <property type="project" value="UniProtKB-KW"/>
</dbReference>
<dbReference type="OrthoDB" id="5500612at2"/>
<dbReference type="SUPFAM" id="SSF56219">
    <property type="entry name" value="DNase I-like"/>
    <property type="match status" value="1"/>
</dbReference>
<dbReference type="Proteomes" id="UP000315471">
    <property type="component" value="Unassembled WGS sequence"/>
</dbReference>
<dbReference type="InterPro" id="IPR036691">
    <property type="entry name" value="Endo/exonu/phosph_ase_sf"/>
</dbReference>
<dbReference type="PANTHER" id="PTHR11371:SF31">
    <property type="entry name" value="EXTRACELLULAR NUCLEASE"/>
    <property type="match status" value="1"/>
</dbReference>
<sequence length="393" mass="42832">MSESQPNRGHPYQIAAVVLLLVAGGWYFLRHYQIQGLDGIRVHPKSASDVQVELANFPSAGGLFEPSFDEPGFAGSGFAGPGFAGPGFDGPGLNNFSTNRSATNPQSAATKPLDDNPFTLTRQNQDAVAPPSRRLPNLKIASWALDGFGPTKLANPVARLNVVRIIHQFDIVALQQIAAIERDLVPRLIDELNQSGRHYEYVLGPSNGPDGRQEQLAFVFDTARVRVDRSQTYTVADPKNEMSFDPLVAWFQTSQPSANRAWTFSLVNIRVDLSRAPSEVALLPTIARDVRSDGRGEDDVILAGLFQADDAYLVPTIVGDQVRAAVRSAPTDIFGRYQTSNLVMDTATCSEFLGRGGVVDFLRLYNMSLSEAEIVSSHMPVYGEFTVTEGGQY</sequence>
<keyword evidence="6" id="KW-1185">Reference proteome</keyword>
<keyword evidence="2" id="KW-0378">Hydrolase</keyword>
<dbReference type="InterPro" id="IPR016202">
    <property type="entry name" value="DNase_I"/>
</dbReference>
<dbReference type="EMBL" id="SJPY01000008">
    <property type="protein sequence ID" value="TWU36605.1"/>
    <property type="molecule type" value="Genomic_DNA"/>
</dbReference>
<gene>
    <name evidence="5" type="ORF">Q31b_48860</name>
</gene>
<reference evidence="5 6" key="1">
    <citation type="submission" date="2019-02" db="EMBL/GenBank/DDBJ databases">
        <title>Deep-cultivation of Planctomycetes and their phenomic and genomic characterization uncovers novel biology.</title>
        <authorList>
            <person name="Wiegand S."/>
            <person name="Jogler M."/>
            <person name="Boedeker C."/>
            <person name="Pinto D."/>
            <person name="Vollmers J."/>
            <person name="Rivas-Marin E."/>
            <person name="Kohn T."/>
            <person name="Peeters S.H."/>
            <person name="Heuer A."/>
            <person name="Rast P."/>
            <person name="Oberbeckmann S."/>
            <person name="Bunk B."/>
            <person name="Jeske O."/>
            <person name="Meyerdierks A."/>
            <person name="Storesund J.E."/>
            <person name="Kallscheuer N."/>
            <person name="Luecker S."/>
            <person name="Lage O.M."/>
            <person name="Pohl T."/>
            <person name="Merkel B.J."/>
            <person name="Hornburger P."/>
            <person name="Mueller R.-W."/>
            <person name="Bruemmer F."/>
            <person name="Labrenz M."/>
            <person name="Spormann A.M."/>
            <person name="Op Den Camp H."/>
            <person name="Overmann J."/>
            <person name="Amann R."/>
            <person name="Jetten M.S.M."/>
            <person name="Mascher T."/>
            <person name="Medema M.H."/>
            <person name="Devos D.P."/>
            <person name="Kaster A.-K."/>
            <person name="Ovreas L."/>
            <person name="Rohde M."/>
            <person name="Galperin M.Y."/>
            <person name="Jogler C."/>
        </authorList>
    </citation>
    <scope>NUCLEOTIDE SEQUENCE [LARGE SCALE GENOMIC DNA]</scope>
    <source>
        <strain evidence="5 6">Q31b</strain>
    </source>
</reference>
<proteinExistence type="predicted"/>
<name>A0A5C6DK32_9BACT</name>
<keyword evidence="4" id="KW-1133">Transmembrane helix</keyword>
<accession>A0A5C6DK32</accession>
<evidence type="ECO:0000313" key="6">
    <source>
        <dbReference type="Proteomes" id="UP000315471"/>
    </source>
</evidence>
<evidence type="ECO:0000256" key="3">
    <source>
        <dbReference type="SAM" id="MobiDB-lite"/>
    </source>
</evidence>
<keyword evidence="1" id="KW-0540">Nuclease</keyword>
<protein>
    <recommendedName>
        <fullName evidence="7">Endonuclease/Exonuclease/phosphatase family protein</fullName>
    </recommendedName>
</protein>
<dbReference type="Gene3D" id="3.60.10.10">
    <property type="entry name" value="Endonuclease/exonuclease/phosphatase"/>
    <property type="match status" value="1"/>
</dbReference>
<feature type="compositionally biased region" description="Polar residues" evidence="3">
    <location>
        <begin position="94"/>
        <end position="109"/>
    </location>
</feature>
<dbReference type="SMART" id="SM00476">
    <property type="entry name" value="DNaseIc"/>
    <property type="match status" value="1"/>
</dbReference>
<dbReference type="PANTHER" id="PTHR11371">
    <property type="entry name" value="DEOXYRIBONUCLEASE"/>
    <property type="match status" value="1"/>
</dbReference>
<feature type="transmembrane region" description="Helical" evidence="4">
    <location>
        <begin position="12"/>
        <end position="29"/>
    </location>
</feature>
<dbReference type="AlphaFoldDB" id="A0A5C6DK32"/>
<feature type="region of interest" description="Disordered" evidence="3">
    <location>
        <begin position="89"/>
        <end position="116"/>
    </location>
</feature>
<evidence type="ECO:0000256" key="4">
    <source>
        <dbReference type="SAM" id="Phobius"/>
    </source>
</evidence>
<evidence type="ECO:0000313" key="5">
    <source>
        <dbReference type="EMBL" id="TWU36605.1"/>
    </source>
</evidence>
<dbReference type="GO" id="GO:0004536">
    <property type="term" value="F:DNA nuclease activity"/>
    <property type="evidence" value="ECO:0007669"/>
    <property type="project" value="InterPro"/>
</dbReference>
<dbReference type="PRINTS" id="PR00130">
    <property type="entry name" value="DNASEI"/>
</dbReference>
<dbReference type="GO" id="GO:0006308">
    <property type="term" value="P:DNA catabolic process"/>
    <property type="evidence" value="ECO:0007669"/>
    <property type="project" value="InterPro"/>
</dbReference>
<keyword evidence="4" id="KW-0472">Membrane</keyword>
<comment type="caution">
    <text evidence="5">The sequence shown here is derived from an EMBL/GenBank/DDBJ whole genome shotgun (WGS) entry which is preliminary data.</text>
</comment>
<evidence type="ECO:0008006" key="7">
    <source>
        <dbReference type="Google" id="ProtNLM"/>
    </source>
</evidence>
<evidence type="ECO:0000256" key="2">
    <source>
        <dbReference type="ARBA" id="ARBA00022801"/>
    </source>
</evidence>
<organism evidence="5 6">
    <name type="scientific">Novipirellula aureliae</name>
    <dbReference type="NCBI Taxonomy" id="2527966"/>
    <lineage>
        <taxon>Bacteria</taxon>
        <taxon>Pseudomonadati</taxon>
        <taxon>Planctomycetota</taxon>
        <taxon>Planctomycetia</taxon>
        <taxon>Pirellulales</taxon>
        <taxon>Pirellulaceae</taxon>
        <taxon>Novipirellula</taxon>
    </lineage>
</organism>